<dbReference type="InterPro" id="IPR006127">
    <property type="entry name" value="ZnuA-like"/>
</dbReference>
<dbReference type="Pfam" id="PF01297">
    <property type="entry name" value="ZnuA"/>
    <property type="match status" value="1"/>
</dbReference>
<sequence>MLSRRLLLSLPAALLLIPALPVRAADPLPVVASFSILGDLVRQVAGPDAEVKTLVGPDGDAHVYQPSPTDAKAVAGAKLIFLNGLGFEGWMGRLLKSSGTKGKAITVTHGVKPRAADHDGHDHGNVDPHAWQDVGNVRIMVANIANALTDADPAHAEGYKARAAAYQAELETLESEIKAQIGALTAVQRRVITSHDAFGYYGKAYGVSFRAPQGMNTDSEASAKDVAKLISQIRKEKIKAVFVENISDPRLTQQLAKEAGAVIGGALYSDALSATGGPAARYLDMMRHNTKTLVTGMMQN</sequence>
<accession>A0A0F3ITI2</accession>
<evidence type="ECO:0000313" key="10">
    <source>
        <dbReference type="Proteomes" id="UP000033774"/>
    </source>
</evidence>
<dbReference type="InterPro" id="IPR006128">
    <property type="entry name" value="Lipoprotein_PsaA-like"/>
</dbReference>
<comment type="similarity">
    <text evidence="2 6">Belongs to the bacterial solute-binding protein 9 family.</text>
</comment>
<reference evidence="9 10" key="1">
    <citation type="submission" date="2015-03" db="EMBL/GenBank/DDBJ databases">
        <title>Draft genome sequence of Elstera litoralis.</title>
        <authorList>
            <person name="Rahalkar M.C."/>
            <person name="Dhakephalkar P.K."/>
            <person name="Pore S.D."/>
            <person name="Arora P."/>
            <person name="Kapse N.G."/>
            <person name="Pandit P.S."/>
        </authorList>
    </citation>
    <scope>NUCLEOTIDE SEQUENCE [LARGE SCALE GENOMIC DNA]</scope>
    <source>
        <strain evidence="9 10">Dia-1</strain>
    </source>
</reference>
<dbReference type="InterPro" id="IPR006129">
    <property type="entry name" value="AdhesinB"/>
</dbReference>
<proteinExistence type="inferred from homology"/>
<keyword evidence="3 6" id="KW-0813">Transport</keyword>
<evidence type="ECO:0000313" key="9">
    <source>
        <dbReference type="EMBL" id="KJV08909.1"/>
    </source>
</evidence>
<evidence type="ECO:0000256" key="2">
    <source>
        <dbReference type="ARBA" id="ARBA00011028"/>
    </source>
</evidence>
<name>A0A0F3ITI2_9PROT</name>
<dbReference type="Gene3D" id="3.40.50.1980">
    <property type="entry name" value="Nitrogenase molybdenum iron protein domain"/>
    <property type="match status" value="2"/>
</dbReference>
<dbReference type="EMBL" id="LAJY01000413">
    <property type="protein sequence ID" value="KJV08909.1"/>
    <property type="molecule type" value="Genomic_DNA"/>
</dbReference>
<dbReference type="OrthoDB" id="9793396at2"/>
<dbReference type="PRINTS" id="PR00690">
    <property type="entry name" value="ADHESNFAMILY"/>
</dbReference>
<dbReference type="GO" id="GO:0007155">
    <property type="term" value="P:cell adhesion"/>
    <property type="evidence" value="ECO:0007669"/>
    <property type="project" value="InterPro"/>
</dbReference>
<organism evidence="9 10">
    <name type="scientific">Elstera litoralis</name>
    <dbReference type="NCBI Taxonomy" id="552518"/>
    <lineage>
        <taxon>Bacteria</taxon>
        <taxon>Pseudomonadati</taxon>
        <taxon>Pseudomonadota</taxon>
        <taxon>Alphaproteobacteria</taxon>
        <taxon>Rhodospirillales</taxon>
        <taxon>Rhodospirillaceae</taxon>
        <taxon>Elstera</taxon>
    </lineage>
</organism>
<protein>
    <submittedName>
        <fullName evidence="9">Metal ABC transporter substrate-binding protein</fullName>
    </submittedName>
</protein>
<evidence type="ECO:0000256" key="7">
    <source>
        <dbReference type="SAM" id="Coils"/>
    </source>
</evidence>
<dbReference type="RefSeq" id="WP_045776537.1">
    <property type="nucleotide sequence ID" value="NZ_LAJY01000413.1"/>
</dbReference>
<dbReference type="GO" id="GO:0030313">
    <property type="term" value="C:cell envelope"/>
    <property type="evidence" value="ECO:0007669"/>
    <property type="project" value="UniProtKB-SubCell"/>
</dbReference>
<dbReference type="GO" id="GO:0046872">
    <property type="term" value="F:metal ion binding"/>
    <property type="evidence" value="ECO:0007669"/>
    <property type="project" value="UniProtKB-KW"/>
</dbReference>
<dbReference type="GO" id="GO:0030001">
    <property type="term" value="P:metal ion transport"/>
    <property type="evidence" value="ECO:0007669"/>
    <property type="project" value="InterPro"/>
</dbReference>
<dbReference type="AlphaFoldDB" id="A0A0F3ITI2"/>
<keyword evidence="10" id="KW-1185">Reference proteome</keyword>
<dbReference type="InterPro" id="IPR050492">
    <property type="entry name" value="Bact_metal-bind_prot9"/>
</dbReference>
<evidence type="ECO:0000256" key="4">
    <source>
        <dbReference type="ARBA" id="ARBA00022723"/>
    </source>
</evidence>
<keyword evidence="4" id="KW-0479">Metal-binding</keyword>
<feature type="chain" id="PRO_5002462424" evidence="8">
    <location>
        <begin position="25"/>
        <end position="300"/>
    </location>
</feature>
<dbReference type="Proteomes" id="UP000033774">
    <property type="component" value="Unassembled WGS sequence"/>
</dbReference>
<gene>
    <name evidence="9" type="ORF">VZ95_14760</name>
</gene>
<evidence type="ECO:0000256" key="1">
    <source>
        <dbReference type="ARBA" id="ARBA00004196"/>
    </source>
</evidence>
<evidence type="ECO:0000256" key="5">
    <source>
        <dbReference type="ARBA" id="ARBA00022729"/>
    </source>
</evidence>
<dbReference type="PANTHER" id="PTHR42953:SF1">
    <property type="entry name" value="METAL-BINDING PROTEIN HI_0362-RELATED"/>
    <property type="match status" value="1"/>
</dbReference>
<dbReference type="PRINTS" id="PR00691">
    <property type="entry name" value="ADHESINB"/>
</dbReference>
<dbReference type="SUPFAM" id="SSF53807">
    <property type="entry name" value="Helical backbone' metal receptor"/>
    <property type="match status" value="1"/>
</dbReference>
<dbReference type="PATRIC" id="fig|552518.3.peg.2754"/>
<feature type="coiled-coil region" evidence="7">
    <location>
        <begin position="156"/>
        <end position="190"/>
    </location>
</feature>
<comment type="subcellular location">
    <subcellularLocation>
        <location evidence="1">Cell envelope</location>
    </subcellularLocation>
</comment>
<dbReference type="CDD" id="cd01137">
    <property type="entry name" value="PsaA"/>
    <property type="match status" value="1"/>
</dbReference>
<keyword evidence="7" id="KW-0175">Coiled coil</keyword>
<keyword evidence="5 8" id="KW-0732">Signal</keyword>
<evidence type="ECO:0000256" key="6">
    <source>
        <dbReference type="RuleBase" id="RU003512"/>
    </source>
</evidence>
<evidence type="ECO:0000256" key="3">
    <source>
        <dbReference type="ARBA" id="ARBA00022448"/>
    </source>
</evidence>
<comment type="caution">
    <text evidence="9">The sequence shown here is derived from an EMBL/GenBank/DDBJ whole genome shotgun (WGS) entry which is preliminary data.</text>
</comment>
<dbReference type="PANTHER" id="PTHR42953">
    <property type="entry name" value="HIGH-AFFINITY ZINC UPTAKE SYSTEM PROTEIN ZNUA-RELATED"/>
    <property type="match status" value="1"/>
</dbReference>
<evidence type="ECO:0000256" key="8">
    <source>
        <dbReference type="SAM" id="SignalP"/>
    </source>
</evidence>
<feature type="signal peptide" evidence="8">
    <location>
        <begin position="1"/>
        <end position="24"/>
    </location>
</feature>